<evidence type="ECO:0000313" key="4">
    <source>
        <dbReference type="Proteomes" id="UP000549343"/>
    </source>
</evidence>
<dbReference type="EMBL" id="BAAAHD010000060">
    <property type="protein sequence ID" value="GAA0584776.1"/>
    <property type="molecule type" value="Genomic_DNA"/>
</dbReference>
<sequence length="500" mass="55052">MAYRYDIVHRLEPLHTDADLGRELAAPVADPAWFLGRQWQLGEHRGEDAGSPVRVEYRAAQVPIRAVDAAEGTDPRVVPAEAIIEAEPDDFWTTGRRVAFGRAVEQRAADAGRPLPGDDERLRLTGLPVPYDVLNGTGFDGQVLFARRVELDLPEEWFPEPPVRVVRRDQWNSTDLAYDADFRAGATTLTLRRHDGGEVDWWSVDADAPLPEPDRPPRAVPVLASRVQYPGAPSPRWWEIEETRTDIGAYGPDRGHFATLLLVELVSSHSGDWFTFPVASQAGHVLTLHEVTVVDAFGDGWTVEPPDDGWTLFAVTGLDQRSLVLWPTVPAALAGPVLDQVDLGVDEDANLVWAVERRIAGRDLPTPDRPAPAGPPAADGGRPGYAYQAGGEVPPFWHPYVIEESEGRPRRLVQGRLADLSGPTRVLMPPPASGLLRPTPGGEEGIHRIEPAAVPADGLQLERRTMLGRRTDGLPVLWQQRRRVPLAAPPTMRLQHDTFI</sequence>
<evidence type="ECO:0000256" key="1">
    <source>
        <dbReference type="SAM" id="MobiDB-lite"/>
    </source>
</evidence>
<dbReference type="AlphaFoldDB" id="A0A7W7N0W6"/>
<dbReference type="EMBL" id="JACHMV010000001">
    <property type="protein sequence ID" value="MBB4777322.1"/>
    <property type="molecule type" value="Genomic_DNA"/>
</dbReference>
<reference evidence="2" key="3">
    <citation type="submission" date="2023-12" db="EMBL/GenBank/DDBJ databases">
        <authorList>
            <person name="Sun Q."/>
            <person name="Inoue M."/>
        </authorList>
    </citation>
    <scope>NUCLEOTIDE SEQUENCE</scope>
    <source>
        <strain evidence="2">JCM 10667</strain>
    </source>
</reference>
<dbReference type="Proteomes" id="UP001501427">
    <property type="component" value="Unassembled WGS sequence"/>
</dbReference>
<feature type="region of interest" description="Disordered" evidence="1">
    <location>
        <begin position="362"/>
        <end position="384"/>
    </location>
</feature>
<dbReference type="RefSeq" id="WP_184887688.1">
    <property type="nucleotide sequence ID" value="NZ_BAAAHD010000060.1"/>
</dbReference>
<proteinExistence type="predicted"/>
<reference evidence="2 5" key="1">
    <citation type="journal article" date="2019" name="Int. J. Syst. Evol. Microbiol.">
        <title>The Global Catalogue of Microorganisms (GCM) 10K type strain sequencing project: providing services to taxonomists for standard genome sequencing and annotation.</title>
        <authorList>
            <consortium name="The Broad Institute Genomics Platform"/>
            <consortium name="The Broad Institute Genome Sequencing Center for Infectious Disease"/>
            <person name="Wu L."/>
            <person name="Ma J."/>
        </authorList>
    </citation>
    <scope>NUCLEOTIDE SEQUENCE [LARGE SCALE GENOMIC DNA]</scope>
    <source>
        <strain evidence="2 5">JCM 10667</strain>
    </source>
</reference>
<accession>A0A7W7N0W6</accession>
<dbReference type="Proteomes" id="UP000549343">
    <property type="component" value="Unassembled WGS sequence"/>
</dbReference>
<evidence type="ECO:0000313" key="5">
    <source>
        <dbReference type="Proteomes" id="UP001501427"/>
    </source>
</evidence>
<protein>
    <submittedName>
        <fullName evidence="3">Uncharacterized protein</fullName>
    </submittedName>
</protein>
<organism evidence="3 4">
    <name type="scientific">Actinomadura livida</name>
    <dbReference type="NCBI Taxonomy" id="79909"/>
    <lineage>
        <taxon>Bacteria</taxon>
        <taxon>Bacillati</taxon>
        <taxon>Actinomycetota</taxon>
        <taxon>Actinomycetes</taxon>
        <taxon>Streptosporangiales</taxon>
        <taxon>Thermomonosporaceae</taxon>
        <taxon>Actinomadura</taxon>
    </lineage>
</organism>
<evidence type="ECO:0000313" key="3">
    <source>
        <dbReference type="EMBL" id="MBB4777322.1"/>
    </source>
</evidence>
<evidence type="ECO:0000313" key="2">
    <source>
        <dbReference type="EMBL" id="GAA0584776.1"/>
    </source>
</evidence>
<keyword evidence="5" id="KW-1185">Reference proteome</keyword>
<comment type="caution">
    <text evidence="3">The sequence shown here is derived from an EMBL/GenBank/DDBJ whole genome shotgun (WGS) entry which is preliminary data.</text>
</comment>
<name>A0A7W7N0W6_9ACTN</name>
<gene>
    <name evidence="3" type="ORF">F4557_005740</name>
    <name evidence="2" type="ORF">GCM10009546_53830</name>
</gene>
<reference evidence="3 4" key="2">
    <citation type="submission" date="2020-08" db="EMBL/GenBank/DDBJ databases">
        <title>Sequencing the genomes of 1000 actinobacteria strains.</title>
        <authorList>
            <person name="Klenk H.-P."/>
        </authorList>
    </citation>
    <scope>NUCLEOTIDE SEQUENCE [LARGE SCALE GENOMIC DNA]</scope>
    <source>
        <strain evidence="3 4">DSM 44772</strain>
    </source>
</reference>